<dbReference type="Proteomes" id="UP000198565">
    <property type="component" value="Unassembled WGS sequence"/>
</dbReference>
<accession>A0A1I4GW24</accession>
<gene>
    <name evidence="1" type="ORF">SAMN04487943_10165</name>
</gene>
<keyword evidence="2" id="KW-1185">Reference proteome</keyword>
<dbReference type="AlphaFoldDB" id="A0A1I4GW24"/>
<dbReference type="InterPro" id="IPR036638">
    <property type="entry name" value="HLH_DNA-bd_sf"/>
</dbReference>
<dbReference type="SUPFAM" id="SSF140500">
    <property type="entry name" value="BAS1536-like"/>
    <property type="match status" value="1"/>
</dbReference>
<dbReference type="InterPro" id="IPR018540">
    <property type="entry name" value="Spo0E-like"/>
</dbReference>
<protein>
    <submittedName>
        <fullName evidence="1">Spo0E like sporulation regulatory protein</fullName>
    </submittedName>
</protein>
<sequence length="57" mass="6775">MGNREIDVELLLERIEVMRRELLDKGFRDGLTAPSTLEYSELLDEYIKVYQKLKKDT</sequence>
<name>A0A1I4GW24_9BACI</name>
<dbReference type="Gene3D" id="4.10.280.10">
    <property type="entry name" value="Helix-loop-helix DNA-binding domain"/>
    <property type="match status" value="1"/>
</dbReference>
<dbReference type="GO" id="GO:0046983">
    <property type="term" value="F:protein dimerization activity"/>
    <property type="evidence" value="ECO:0007669"/>
    <property type="project" value="InterPro"/>
</dbReference>
<dbReference type="EMBL" id="FOTR01000001">
    <property type="protein sequence ID" value="SFL34165.1"/>
    <property type="molecule type" value="Genomic_DNA"/>
</dbReference>
<dbReference type="Pfam" id="PF09388">
    <property type="entry name" value="SpoOE-like"/>
    <property type="match status" value="1"/>
</dbReference>
<organism evidence="1 2">
    <name type="scientific">Gracilibacillus orientalis</name>
    <dbReference type="NCBI Taxonomy" id="334253"/>
    <lineage>
        <taxon>Bacteria</taxon>
        <taxon>Bacillati</taxon>
        <taxon>Bacillota</taxon>
        <taxon>Bacilli</taxon>
        <taxon>Bacillales</taxon>
        <taxon>Bacillaceae</taxon>
        <taxon>Gracilibacillus</taxon>
    </lineage>
</organism>
<dbReference type="GO" id="GO:0043937">
    <property type="term" value="P:regulation of sporulation"/>
    <property type="evidence" value="ECO:0007669"/>
    <property type="project" value="InterPro"/>
</dbReference>
<evidence type="ECO:0000313" key="1">
    <source>
        <dbReference type="EMBL" id="SFL34165.1"/>
    </source>
</evidence>
<dbReference type="OrthoDB" id="1684520at2"/>
<dbReference type="RefSeq" id="WP_091479445.1">
    <property type="nucleotide sequence ID" value="NZ_FOTR01000001.1"/>
</dbReference>
<reference evidence="2" key="1">
    <citation type="submission" date="2016-10" db="EMBL/GenBank/DDBJ databases">
        <authorList>
            <person name="Varghese N."/>
            <person name="Submissions S."/>
        </authorList>
    </citation>
    <scope>NUCLEOTIDE SEQUENCE [LARGE SCALE GENOMIC DNA]</scope>
    <source>
        <strain evidence="2">CGMCC 1.4250</strain>
    </source>
</reference>
<evidence type="ECO:0000313" key="2">
    <source>
        <dbReference type="Proteomes" id="UP000198565"/>
    </source>
</evidence>
<proteinExistence type="predicted"/>
<dbReference type="InterPro" id="IPR037208">
    <property type="entry name" value="Spo0E-like_sf"/>
</dbReference>